<feature type="signal peptide" evidence="2">
    <location>
        <begin position="1"/>
        <end position="32"/>
    </location>
</feature>
<feature type="compositionally biased region" description="Polar residues" evidence="1">
    <location>
        <begin position="208"/>
        <end position="220"/>
    </location>
</feature>
<protein>
    <recommendedName>
        <fullName evidence="5">Peptidase</fullName>
    </recommendedName>
</protein>
<evidence type="ECO:0000313" key="3">
    <source>
        <dbReference type="EMBL" id="MDF3293316.1"/>
    </source>
</evidence>
<accession>A0ABT5ZUI9</accession>
<feature type="chain" id="PRO_5046783011" description="Peptidase" evidence="2">
    <location>
        <begin position="33"/>
        <end position="272"/>
    </location>
</feature>
<comment type="caution">
    <text evidence="3">The sequence shown here is derived from an EMBL/GenBank/DDBJ whole genome shotgun (WGS) entry which is preliminary data.</text>
</comment>
<evidence type="ECO:0000256" key="2">
    <source>
        <dbReference type="SAM" id="SignalP"/>
    </source>
</evidence>
<keyword evidence="4" id="KW-1185">Reference proteome</keyword>
<evidence type="ECO:0000256" key="1">
    <source>
        <dbReference type="SAM" id="MobiDB-lite"/>
    </source>
</evidence>
<gene>
    <name evidence="3" type="ORF">P3G67_29725</name>
</gene>
<evidence type="ECO:0008006" key="5">
    <source>
        <dbReference type="Google" id="ProtNLM"/>
    </source>
</evidence>
<reference evidence="3 4" key="1">
    <citation type="submission" date="2023-03" db="EMBL/GenBank/DDBJ databases">
        <title>Draft genome sequence of Streptomyces sp. RB6PN23 isolated from peat swamp forest in Thailand.</title>
        <authorList>
            <person name="Klaysubun C."/>
            <person name="Duangmal K."/>
        </authorList>
    </citation>
    <scope>NUCLEOTIDE SEQUENCE [LARGE SCALE GENOMIC DNA]</scope>
    <source>
        <strain evidence="3 4">RB6PN23</strain>
    </source>
</reference>
<proteinExistence type="predicted"/>
<dbReference type="EMBL" id="JARJBC010000025">
    <property type="protein sequence ID" value="MDF3293316.1"/>
    <property type="molecule type" value="Genomic_DNA"/>
</dbReference>
<feature type="compositionally biased region" description="Basic and acidic residues" evidence="1">
    <location>
        <begin position="194"/>
        <end position="206"/>
    </location>
</feature>
<dbReference type="Proteomes" id="UP001216579">
    <property type="component" value="Unassembled WGS sequence"/>
</dbReference>
<feature type="region of interest" description="Disordered" evidence="1">
    <location>
        <begin position="189"/>
        <end position="240"/>
    </location>
</feature>
<organism evidence="3 4">
    <name type="scientific">Streptomyces silvisoli</name>
    <dbReference type="NCBI Taxonomy" id="3034235"/>
    <lineage>
        <taxon>Bacteria</taxon>
        <taxon>Bacillati</taxon>
        <taxon>Actinomycetota</taxon>
        <taxon>Actinomycetes</taxon>
        <taxon>Kitasatosporales</taxon>
        <taxon>Streptomycetaceae</taxon>
        <taxon>Streptomyces</taxon>
    </lineage>
</organism>
<keyword evidence="2" id="KW-0732">Signal</keyword>
<evidence type="ECO:0000313" key="4">
    <source>
        <dbReference type="Proteomes" id="UP001216579"/>
    </source>
</evidence>
<dbReference type="RefSeq" id="WP_276096249.1">
    <property type="nucleotide sequence ID" value="NZ_JARJBC010000025.1"/>
</dbReference>
<sequence>MSLRTSRTSLRAVVATAAVAGAVLVPAAGAFAADSASQKPNDASAQEAGGKQDTIPELRKYTLIDGSTVTVTGGKGAYVAKITFAGGKGTATLTTAKPTGTYNGTKVTLNADGTVTSVEEKDQGKDASWVRYYTLKDGSKAKVTKDGKGGYTAVITANGQTVGTLTTARPNGNHNGLHVTLHKDGTVTSWLEGGDAKKNDETEKNTGHGASNGKSAQQGGAKQLPKGGVAAGEEMKADTAVSPTMVADSVAAAAALGGAGYVVVRRRQSNEG</sequence>
<name>A0ABT5ZUI9_9ACTN</name>